<dbReference type="OrthoDB" id="9811615at2"/>
<accession>A0A1I7HH99</accession>
<organism evidence="4 5">
    <name type="scientific">Eubacterium pyruvativorans</name>
    <dbReference type="NCBI Taxonomy" id="155865"/>
    <lineage>
        <taxon>Bacteria</taxon>
        <taxon>Bacillati</taxon>
        <taxon>Bacillota</taxon>
        <taxon>Clostridia</taxon>
        <taxon>Eubacteriales</taxon>
        <taxon>Eubacteriaceae</taxon>
        <taxon>Eubacterium</taxon>
    </lineage>
</organism>
<evidence type="ECO:0000256" key="2">
    <source>
        <dbReference type="RuleBase" id="RU003616"/>
    </source>
</evidence>
<dbReference type="PANTHER" id="PTHR11527">
    <property type="entry name" value="HEAT-SHOCK PROTEIN 20 FAMILY MEMBER"/>
    <property type="match status" value="1"/>
</dbReference>
<dbReference type="Proteomes" id="UP000198817">
    <property type="component" value="Unassembled WGS sequence"/>
</dbReference>
<dbReference type="CDD" id="cd06471">
    <property type="entry name" value="ACD_LpsHSP_like"/>
    <property type="match status" value="1"/>
</dbReference>
<dbReference type="InterPro" id="IPR008978">
    <property type="entry name" value="HSP20-like_chaperone"/>
</dbReference>
<name>A0A1I7HH99_9FIRM</name>
<dbReference type="PROSITE" id="PS01031">
    <property type="entry name" value="SHSP"/>
    <property type="match status" value="1"/>
</dbReference>
<dbReference type="SUPFAM" id="SSF49764">
    <property type="entry name" value="HSP20-like chaperones"/>
    <property type="match status" value="1"/>
</dbReference>
<dbReference type="Gene3D" id="2.60.40.790">
    <property type="match status" value="1"/>
</dbReference>
<protein>
    <submittedName>
        <fullName evidence="4">Molecular chaperone IbpA, HSP20 family</fullName>
    </submittedName>
</protein>
<feature type="domain" description="SHSP" evidence="3">
    <location>
        <begin position="26"/>
        <end position="142"/>
    </location>
</feature>
<dbReference type="AlphaFoldDB" id="A0A1I7HH99"/>
<proteinExistence type="inferred from homology"/>
<dbReference type="EMBL" id="FPBT01000017">
    <property type="protein sequence ID" value="SFU60120.1"/>
    <property type="molecule type" value="Genomic_DNA"/>
</dbReference>
<dbReference type="Pfam" id="PF00011">
    <property type="entry name" value="HSP20"/>
    <property type="match status" value="1"/>
</dbReference>
<dbReference type="InterPro" id="IPR031107">
    <property type="entry name" value="Small_HSP"/>
</dbReference>
<comment type="similarity">
    <text evidence="1 2">Belongs to the small heat shock protein (HSP20) family.</text>
</comment>
<evidence type="ECO:0000259" key="3">
    <source>
        <dbReference type="PROSITE" id="PS01031"/>
    </source>
</evidence>
<reference evidence="4 5" key="1">
    <citation type="submission" date="2016-10" db="EMBL/GenBank/DDBJ databases">
        <authorList>
            <person name="de Groot N.N."/>
        </authorList>
    </citation>
    <scope>NUCLEOTIDE SEQUENCE [LARGE SCALE GENOMIC DNA]</scope>
    <source>
        <strain evidence="4 5">KHGC13</strain>
    </source>
</reference>
<evidence type="ECO:0000313" key="5">
    <source>
        <dbReference type="Proteomes" id="UP000198817"/>
    </source>
</evidence>
<gene>
    <name evidence="4" type="ORF">SAMN05216508_11713</name>
</gene>
<sequence>MFMPTLFRRNNDIFDPFDDFFDFGFDHRQSGLMKSDVKETDNGYELMMDLPGATKDDVKIQLKDGVLNVEATAKKSNEEKDENGKYLRKERFEGSCSRSFYVGDDVKEDDIKAKFENGVLTVDFPKVQPKEEIPETKYIQIEG</sequence>
<evidence type="ECO:0000313" key="4">
    <source>
        <dbReference type="EMBL" id="SFU60120.1"/>
    </source>
</evidence>
<dbReference type="InterPro" id="IPR002068">
    <property type="entry name" value="A-crystallin/Hsp20_dom"/>
</dbReference>
<evidence type="ECO:0000256" key="1">
    <source>
        <dbReference type="PROSITE-ProRule" id="PRU00285"/>
    </source>
</evidence>
<keyword evidence="5" id="KW-1185">Reference proteome</keyword>
<dbReference type="STRING" id="155865.SAMN05216515_11818"/>